<dbReference type="EMBL" id="GBRH01253073">
    <property type="protein sequence ID" value="JAD44822.1"/>
    <property type="molecule type" value="Transcribed_RNA"/>
</dbReference>
<dbReference type="AlphaFoldDB" id="A0A0A9ACK6"/>
<reference evidence="2" key="1">
    <citation type="submission" date="2014-09" db="EMBL/GenBank/DDBJ databases">
        <authorList>
            <person name="Magalhaes I.L.F."/>
            <person name="Oliveira U."/>
            <person name="Santos F.R."/>
            <person name="Vidigal T.H.D.A."/>
            <person name="Brescovit A.D."/>
            <person name="Santos A.J."/>
        </authorList>
    </citation>
    <scope>NUCLEOTIDE SEQUENCE</scope>
    <source>
        <tissue evidence="2">Shoot tissue taken approximately 20 cm above the soil surface</tissue>
    </source>
</reference>
<protein>
    <submittedName>
        <fullName evidence="2">Uncharacterized protein</fullName>
    </submittedName>
</protein>
<name>A0A0A9ACK6_ARUDO</name>
<evidence type="ECO:0000256" key="1">
    <source>
        <dbReference type="SAM" id="MobiDB-lite"/>
    </source>
</evidence>
<accession>A0A0A9ACK6</accession>
<feature type="compositionally biased region" description="Basic and acidic residues" evidence="1">
    <location>
        <begin position="46"/>
        <end position="58"/>
    </location>
</feature>
<feature type="region of interest" description="Disordered" evidence="1">
    <location>
        <begin position="1"/>
        <end position="90"/>
    </location>
</feature>
<sequence>MQRKKKLKVGAAKSVRPTPARRSVRAAGESTRTGRRNLAKTPSYARRAEAQERERPEQTRSTPSGSLFHSACSPAHASHGPRRGRKGTGR</sequence>
<proteinExistence type="predicted"/>
<feature type="compositionally biased region" description="Basic residues" evidence="1">
    <location>
        <begin position="79"/>
        <end position="90"/>
    </location>
</feature>
<evidence type="ECO:0000313" key="2">
    <source>
        <dbReference type="EMBL" id="JAD44822.1"/>
    </source>
</evidence>
<organism evidence="2">
    <name type="scientific">Arundo donax</name>
    <name type="common">Giant reed</name>
    <name type="synonym">Donax arundinaceus</name>
    <dbReference type="NCBI Taxonomy" id="35708"/>
    <lineage>
        <taxon>Eukaryota</taxon>
        <taxon>Viridiplantae</taxon>
        <taxon>Streptophyta</taxon>
        <taxon>Embryophyta</taxon>
        <taxon>Tracheophyta</taxon>
        <taxon>Spermatophyta</taxon>
        <taxon>Magnoliopsida</taxon>
        <taxon>Liliopsida</taxon>
        <taxon>Poales</taxon>
        <taxon>Poaceae</taxon>
        <taxon>PACMAD clade</taxon>
        <taxon>Arundinoideae</taxon>
        <taxon>Arundineae</taxon>
        <taxon>Arundo</taxon>
    </lineage>
</organism>
<reference evidence="2" key="2">
    <citation type="journal article" date="2015" name="Data Brief">
        <title>Shoot transcriptome of the giant reed, Arundo donax.</title>
        <authorList>
            <person name="Barrero R.A."/>
            <person name="Guerrero F.D."/>
            <person name="Moolhuijzen P."/>
            <person name="Goolsby J.A."/>
            <person name="Tidwell J."/>
            <person name="Bellgard S.E."/>
            <person name="Bellgard M.I."/>
        </authorList>
    </citation>
    <scope>NUCLEOTIDE SEQUENCE</scope>
    <source>
        <tissue evidence="2">Shoot tissue taken approximately 20 cm above the soil surface</tissue>
    </source>
</reference>